<accession>A0A6G1SFP2</accession>
<dbReference type="EMBL" id="GGYP01004418">
    <property type="protein sequence ID" value="MDE49189.1"/>
    <property type="molecule type" value="Transcribed_RNA"/>
</dbReference>
<keyword evidence="1" id="KW-0479">Metal-binding</keyword>
<dbReference type="Gene3D" id="3.30.40.10">
    <property type="entry name" value="Zinc/RING finger domain, C3HC4 (zinc finger)"/>
    <property type="match status" value="1"/>
</dbReference>
<dbReference type="SUPFAM" id="SSF57850">
    <property type="entry name" value="RING/U-box"/>
    <property type="match status" value="1"/>
</dbReference>
<keyword evidence="4" id="KW-0862">Zinc</keyword>
<feature type="compositionally biased region" description="Polar residues" evidence="6">
    <location>
        <begin position="447"/>
        <end position="464"/>
    </location>
</feature>
<dbReference type="InterPro" id="IPR037962">
    <property type="entry name" value="Neuralized"/>
</dbReference>
<gene>
    <name evidence="9" type="primary">neur</name>
    <name evidence="9" type="ORF">g.9371</name>
</gene>
<evidence type="ECO:0000256" key="5">
    <source>
        <dbReference type="PROSITE-ProRule" id="PRU00175"/>
    </source>
</evidence>
<evidence type="ECO:0000256" key="3">
    <source>
        <dbReference type="ARBA" id="ARBA00022771"/>
    </source>
</evidence>
<name>A0A6G1SFP2_9ACAR</name>
<feature type="region of interest" description="Disordered" evidence="6">
    <location>
        <begin position="441"/>
        <end position="559"/>
    </location>
</feature>
<dbReference type="PROSITE" id="PS51065">
    <property type="entry name" value="NHR"/>
    <property type="match status" value="1"/>
</dbReference>
<evidence type="ECO:0000256" key="1">
    <source>
        <dbReference type="ARBA" id="ARBA00022723"/>
    </source>
</evidence>
<proteinExistence type="predicted"/>
<dbReference type="SMART" id="SM00184">
    <property type="entry name" value="RING"/>
    <property type="match status" value="1"/>
</dbReference>
<dbReference type="PROSITE" id="PS50089">
    <property type="entry name" value="ZF_RING_2"/>
    <property type="match status" value="1"/>
</dbReference>
<feature type="domain" description="NHR" evidence="8">
    <location>
        <begin position="81"/>
        <end position="235"/>
    </location>
</feature>
<evidence type="ECO:0000259" key="7">
    <source>
        <dbReference type="PROSITE" id="PS50089"/>
    </source>
</evidence>
<keyword evidence="3 5" id="KW-0863">Zinc-finger</keyword>
<evidence type="ECO:0000256" key="6">
    <source>
        <dbReference type="SAM" id="MobiDB-lite"/>
    </source>
</evidence>
<feature type="domain" description="RING-type" evidence="7">
    <location>
        <begin position="563"/>
        <end position="603"/>
    </location>
</feature>
<feature type="compositionally biased region" description="Low complexity" evidence="6">
    <location>
        <begin position="501"/>
        <end position="526"/>
    </location>
</feature>
<dbReference type="PANTHER" id="PTHR12429">
    <property type="entry name" value="NEURALIZED"/>
    <property type="match status" value="1"/>
</dbReference>
<protein>
    <submittedName>
        <fullName evidence="9">Protein neuralized</fullName>
    </submittedName>
</protein>
<reference evidence="9" key="1">
    <citation type="submission" date="2018-10" db="EMBL/GenBank/DDBJ databases">
        <title>Transcriptome assembly of Aceria tosichella (Wheat curl mite) Type 2.</title>
        <authorList>
            <person name="Scully E.D."/>
            <person name="Geib S.M."/>
            <person name="Palmer N.A."/>
            <person name="Gupta A.K."/>
            <person name="Sarath G."/>
            <person name="Tatineni S."/>
        </authorList>
    </citation>
    <scope>NUCLEOTIDE SEQUENCE</scope>
    <source>
        <strain evidence="9">LincolnNE</strain>
    </source>
</reference>
<dbReference type="GO" id="GO:0008270">
    <property type="term" value="F:zinc ion binding"/>
    <property type="evidence" value="ECO:0007669"/>
    <property type="project" value="UniProtKB-KW"/>
</dbReference>
<dbReference type="PANTHER" id="PTHR12429:SF6">
    <property type="entry name" value="PROTEIN NEURALIZED"/>
    <property type="match status" value="1"/>
</dbReference>
<evidence type="ECO:0000259" key="8">
    <source>
        <dbReference type="PROSITE" id="PS51065"/>
    </source>
</evidence>
<dbReference type="Pfam" id="PF07177">
    <property type="entry name" value="Neuralized"/>
    <property type="match status" value="1"/>
</dbReference>
<evidence type="ECO:0000256" key="2">
    <source>
        <dbReference type="ARBA" id="ARBA00022737"/>
    </source>
</evidence>
<evidence type="ECO:0000256" key="4">
    <source>
        <dbReference type="ARBA" id="ARBA00022833"/>
    </source>
</evidence>
<dbReference type="Pfam" id="PF13920">
    <property type="entry name" value="zf-C3HC4_3"/>
    <property type="match status" value="1"/>
</dbReference>
<dbReference type="Gene3D" id="2.60.120.920">
    <property type="match status" value="1"/>
</dbReference>
<organism evidence="9">
    <name type="scientific">Aceria tosichella</name>
    <name type="common">wheat curl mite</name>
    <dbReference type="NCBI Taxonomy" id="561515"/>
    <lineage>
        <taxon>Eukaryota</taxon>
        <taxon>Metazoa</taxon>
        <taxon>Ecdysozoa</taxon>
        <taxon>Arthropoda</taxon>
        <taxon>Chelicerata</taxon>
        <taxon>Arachnida</taxon>
        <taxon>Acari</taxon>
        <taxon>Acariformes</taxon>
        <taxon>Trombidiformes</taxon>
        <taxon>Prostigmata</taxon>
        <taxon>Eupodina</taxon>
        <taxon>Eriophyoidea</taxon>
        <taxon>Eriophyidae</taxon>
        <taxon>Eriophyinae</taxon>
        <taxon>Aceriini</taxon>
        <taxon>Aceria</taxon>
    </lineage>
</organism>
<dbReference type="GO" id="GO:0061630">
    <property type="term" value="F:ubiquitin protein ligase activity"/>
    <property type="evidence" value="ECO:0007669"/>
    <property type="project" value="TreeGrafter"/>
</dbReference>
<feature type="compositionally biased region" description="Polar residues" evidence="6">
    <location>
        <begin position="475"/>
        <end position="487"/>
    </location>
</feature>
<dbReference type="InterPro" id="IPR043136">
    <property type="entry name" value="B30.2/SPRY_sf"/>
</dbReference>
<dbReference type="FunFam" id="2.60.120.920:FF:000005">
    <property type="entry name" value="Putative E3 ubiquitin-protein ligase NEURL1B"/>
    <property type="match status" value="1"/>
</dbReference>
<dbReference type="SMART" id="SM00588">
    <property type="entry name" value="NEUZ"/>
    <property type="match status" value="1"/>
</dbReference>
<dbReference type="InterPro" id="IPR013083">
    <property type="entry name" value="Znf_RING/FYVE/PHD"/>
</dbReference>
<dbReference type="InterPro" id="IPR006573">
    <property type="entry name" value="NHR_dom"/>
</dbReference>
<dbReference type="CDD" id="cd16647">
    <property type="entry name" value="mRING-HC-C3HC5_NEU1"/>
    <property type="match status" value="1"/>
</dbReference>
<sequence length="615" mass="68180">MGMIKRVFQRTSRKLLAKIVPPAHSHQLVLNPPLQTNDCASSLDQRSMRKLASLQRKFKKSGNDTAMAEALLLAVKNHLPPVQFHHIHGPNVQLTKNKCVARRTQSFCQALVFSNRVILPNERVYIKVLEIAKGWSGTIRFGFTAVDPATLACRMPKHACPDMTNAGHTWARALADEVVRRNSVIHFSYNKNGLIHYGINNQDCGVFHANVGTNQNLWFIVDIYGLTAAIELIDPRVNNASSELDISQLDDSHNSSLNRSTMFKSTSAMEEIFGRYGANETRSRKKQSRKQAARHAAMIQNNWAFENSIGTQFLGFGLPHNQQYPTGTQLPNLNSINLPSAQQNIYSPMPNVGQEASMRAPTDLHDYHQIYNKACPSNLQSHVSTSRLVAANGSTASVSLIPQTTSTSSSFLACRPVNNSSSTNRSELEISQMLDSIHLQHDKRPKQQQQHSTPKNSRSLTSAQMPVASTRKRLQQQQPSSSQTNLKRTLDASDKVVANRSIGSKSQSSSLAQSASKSTTSSGASHASEKSSKTRHSIKNQKSAATSSSDRDKNNNSPQSKDCPICFERPINCVLYQCGHMCTCYECGVKQWKTQSRTCPICRTIIKDVIKTYMS</sequence>
<dbReference type="InterPro" id="IPR001841">
    <property type="entry name" value="Znf_RING"/>
</dbReference>
<evidence type="ECO:0000313" key="9">
    <source>
        <dbReference type="EMBL" id="MDE49189.1"/>
    </source>
</evidence>
<keyword evidence="2" id="KW-0677">Repeat</keyword>
<dbReference type="AlphaFoldDB" id="A0A6G1SFP2"/>